<dbReference type="GO" id="GO:0033554">
    <property type="term" value="P:cellular response to stress"/>
    <property type="evidence" value="ECO:0007669"/>
    <property type="project" value="UniProtKB-ARBA"/>
</dbReference>
<proteinExistence type="inferred from homology"/>
<dbReference type="InterPro" id="IPR020471">
    <property type="entry name" value="AKR"/>
</dbReference>
<keyword evidence="10" id="KW-1185">Reference proteome</keyword>
<dbReference type="InterPro" id="IPR018170">
    <property type="entry name" value="Aldo/ket_reductase_CS"/>
</dbReference>
<dbReference type="SUPFAM" id="SSF51430">
    <property type="entry name" value="NAD(P)-linked oxidoreductase"/>
    <property type="match status" value="1"/>
</dbReference>
<protein>
    <submittedName>
        <fullName evidence="9">GCY1</fullName>
    </submittedName>
</protein>
<dbReference type="InterPro" id="IPR036812">
    <property type="entry name" value="NAD(P)_OxRdtase_dom_sf"/>
</dbReference>
<feature type="active site" description="Proton donor" evidence="5">
    <location>
        <position position="57"/>
    </location>
</feature>
<feature type="domain" description="NADP-dependent oxidoreductase" evidence="8">
    <location>
        <begin position="23"/>
        <end position="277"/>
    </location>
</feature>
<organism evidence="9 10">
    <name type="scientific">Candida theae</name>
    <dbReference type="NCBI Taxonomy" id="1198502"/>
    <lineage>
        <taxon>Eukaryota</taxon>
        <taxon>Fungi</taxon>
        <taxon>Dikarya</taxon>
        <taxon>Ascomycota</taxon>
        <taxon>Saccharomycotina</taxon>
        <taxon>Pichiomycetes</taxon>
        <taxon>Debaryomycetaceae</taxon>
        <taxon>Candida/Lodderomyces clade</taxon>
        <taxon>Candida</taxon>
    </lineage>
</organism>
<dbReference type="GO" id="GO:0005737">
    <property type="term" value="C:cytoplasm"/>
    <property type="evidence" value="ECO:0007669"/>
    <property type="project" value="UniProtKB-SubCell"/>
</dbReference>
<dbReference type="GO" id="GO:0006066">
    <property type="term" value="P:alcohol metabolic process"/>
    <property type="evidence" value="ECO:0007669"/>
    <property type="project" value="UniProtKB-ARBA"/>
</dbReference>
<comment type="caution">
    <text evidence="9">The sequence shown here is derived from an EMBL/GenBank/DDBJ whole genome shotgun (WGS) entry which is preliminary data.</text>
</comment>
<feature type="site" description="Lowers pKa of active site Tyr" evidence="7">
    <location>
        <position position="82"/>
    </location>
</feature>
<dbReference type="AlphaFoldDB" id="A0AAD5FZN7"/>
<dbReference type="InterPro" id="IPR023210">
    <property type="entry name" value="NADP_OxRdtase_dom"/>
</dbReference>
<dbReference type="GO" id="GO:0004032">
    <property type="term" value="F:aldose reductase (NADPH) activity"/>
    <property type="evidence" value="ECO:0007669"/>
    <property type="project" value="UniProtKB-ARBA"/>
</dbReference>
<feature type="binding site" evidence="6">
    <location>
        <position position="113"/>
    </location>
    <ligand>
        <name>substrate</name>
    </ligand>
</feature>
<dbReference type="FunFam" id="3.20.20.100:FF:000018">
    <property type="entry name" value="Glycerol dehydrogenase Gcy1"/>
    <property type="match status" value="1"/>
</dbReference>
<dbReference type="RefSeq" id="XP_051609783.1">
    <property type="nucleotide sequence ID" value="XM_051750963.1"/>
</dbReference>
<name>A0AAD5FZN7_9ASCO</name>
<dbReference type="Gene3D" id="3.20.20.100">
    <property type="entry name" value="NADP-dependent oxidoreductase domain"/>
    <property type="match status" value="1"/>
</dbReference>
<dbReference type="GO" id="GO:0042180">
    <property type="term" value="P:ketone metabolic process"/>
    <property type="evidence" value="ECO:0007669"/>
    <property type="project" value="UniProtKB-ARBA"/>
</dbReference>
<evidence type="ECO:0000313" key="9">
    <source>
        <dbReference type="EMBL" id="KAI5961490.1"/>
    </source>
</evidence>
<dbReference type="PIRSF" id="PIRSF000097">
    <property type="entry name" value="AKR"/>
    <property type="match status" value="1"/>
</dbReference>
<dbReference type="GO" id="GO:0042843">
    <property type="term" value="P:D-xylose catabolic process"/>
    <property type="evidence" value="ECO:0007669"/>
    <property type="project" value="UniProtKB-ARBA"/>
</dbReference>
<dbReference type="PANTHER" id="PTHR11732">
    <property type="entry name" value="ALDO/KETO REDUCTASE"/>
    <property type="match status" value="1"/>
</dbReference>
<evidence type="ECO:0000256" key="4">
    <source>
        <dbReference type="ARBA" id="ARBA00023002"/>
    </source>
</evidence>
<evidence type="ECO:0000259" key="8">
    <source>
        <dbReference type="Pfam" id="PF00248"/>
    </source>
</evidence>
<comment type="similarity">
    <text evidence="2">Belongs to the aldo/keto reductase family.</text>
</comment>
<evidence type="ECO:0000256" key="2">
    <source>
        <dbReference type="ARBA" id="ARBA00007905"/>
    </source>
</evidence>
<sequence>MSAQLKVNTIKFTLNTGAKIPAVGLGTWRASEKDAAYNSVLTALKNGYRHIDTAAIYGNEEEVGRGIAAAKIPREELFVTTKLWNKNHKDVEAALDESLKKLGLDYVDLYLIHWPVSTDPKTDKPYSDHDFVDTWKTLQKIYKKGKKVKAIGVSNFTVKKLEKLLNADGVDVVPAANQVEAHPLLTQPELYDYLKSKNIVLEAYSPLGSSESPLFKNKTITEIAEKNGVEPAQVLVSWAVQRNTVVLPKSVTDSRIISNIKTFTLSEEDFETLNKLSEKDGVVRTCDPGFNNFSD</sequence>
<keyword evidence="4" id="KW-0560">Oxidoreductase</keyword>
<gene>
    <name evidence="9" type="ORF">KGF57_001727</name>
</gene>
<evidence type="ECO:0000256" key="1">
    <source>
        <dbReference type="ARBA" id="ARBA00004496"/>
    </source>
</evidence>
<keyword evidence="3" id="KW-0963">Cytoplasm</keyword>
<dbReference type="Proteomes" id="UP001204833">
    <property type="component" value="Unassembled WGS sequence"/>
</dbReference>
<evidence type="ECO:0000256" key="5">
    <source>
        <dbReference type="PIRSR" id="PIRSR000097-1"/>
    </source>
</evidence>
<evidence type="ECO:0000256" key="7">
    <source>
        <dbReference type="PIRSR" id="PIRSR000097-3"/>
    </source>
</evidence>
<dbReference type="PRINTS" id="PR00069">
    <property type="entry name" value="ALDKETRDTASE"/>
</dbReference>
<dbReference type="Pfam" id="PF00248">
    <property type="entry name" value="Aldo_ket_red"/>
    <property type="match status" value="1"/>
</dbReference>
<accession>A0AAD5FZN7</accession>
<evidence type="ECO:0000313" key="10">
    <source>
        <dbReference type="Proteomes" id="UP001204833"/>
    </source>
</evidence>
<evidence type="ECO:0000256" key="3">
    <source>
        <dbReference type="ARBA" id="ARBA00022490"/>
    </source>
</evidence>
<dbReference type="EMBL" id="JAIHNG010000076">
    <property type="protein sequence ID" value="KAI5961490.1"/>
    <property type="molecule type" value="Genomic_DNA"/>
</dbReference>
<reference evidence="9 10" key="1">
    <citation type="journal article" date="2022" name="DNA Res.">
        <title>Genome analysis of five recently described species of the CUG-Ser clade uncovers Candida theae as a new hybrid lineage with pathogenic potential in the Candida parapsilosis species complex.</title>
        <authorList>
            <person name="Mixao V."/>
            <person name="Del Olmo V."/>
            <person name="Hegedusova E."/>
            <person name="Saus E."/>
            <person name="Pryszcz L."/>
            <person name="Cillingova A."/>
            <person name="Nosek J."/>
            <person name="Gabaldon T."/>
        </authorList>
    </citation>
    <scope>NUCLEOTIDE SEQUENCE [LARGE SCALE GENOMIC DNA]</scope>
    <source>
        <strain evidence="9 10">CBS 12239</strain>
    </source>
</reference>
<comment type="subcellular location">
    <subcellularLocation>
        <location evidence="1">Cytoplasm</location>
    </subcellularLocation>
</comment>
<dbReference type="GO" id="GO:0019568">
    <property type="term" value="P:arabinose catabolic process"/>
    <property type="evidence" value="ECO:0007669"/>
    <property type="project" value="UniProtKB-ARBA"/>
</dbReference>
<dbReference type="PROSITE" id="PS00798">
    <property type="entry name" value="ALDOKETO_REDUCTASE_1"/>
    <property type="match status" value="1"/>
</dbReference>
<evidence type="ECO:0000256" key="6">
    <source>
        <dbReference type="PIRSR" id="PIRSR000097-2"/>
    </source>
</evidence>
<dbReference type="GeneID" id="76149786"/>